<comment type="caution">
    <text evidence="2">The sequence shown here is derived from an EMBL/GenBank/DDBJ whole genome shotgun (WGS) entry which is preliminary data.</text>
</comment>
<dbReference type="Proteomes" id="UP001307849">
    <property type="component" value="Unassembled WGS sequence"/>
</dbReference>
<sequence length="303" mass="33824">MALQESSEISVPLDIQYLVLESADWDDHPILAQVCSTWKKFLQTSHIALDKRYESIHDVFPTMPSDDRWSTPKIHRALSKRYITLRSGFKFEFCHWTPLGTDLYRSQGTIHQEAASFDFFSNDPAMRLPLGPGDVITVATRRAEAWFQHNINTKYPMACDSGGRIPTVGLLLHGARAIAHNGYIGGDYVPTLLKYWVRSFYSPVVLGISWRIQYIAVECPPYLDLRFDIQEIGTGRVEGAVAYLLRGVSPFFTPCAVVFLRTAFAFRTKAAVFVPALQAPALTAGMIVGVACTGLLLALLFST</sequence>
<keyword evidence="3" id="KW-1185">Reference proteome</keyword>
<dbReference type="EMBL" id="JAVHJM010000004">
    <property type="protein sequence ID" value="KAK6515205.1"/>
    <property type="molecule type" value="Genomic_DNA"/>
</dbReference>
<organism evidence="2 3">
    <name type="scientific">Arthrobotrys conoides</name>
    <dbReference type="NCBI Taxonomy" id="74498"/>
    <lineage>
        <taxon>Eukaryota</taxon>
        <taxon>Fungi</taxon>
        <taxon>Dikarya</taxon>
        <taxon>Ascomycota</taxon>
        <taxon>Pezizomycotina</taxon>
        <taxon>Orbiliomycetes</taxon>
        <taxon>Orbiliales</taxon>
        <taxon>Orbiliaceae</taxon>
        <taxon>Arthrobotrys</taxon>
    </lineage>
</organism>
<evidence type="ECO:0000256" key="1">
    <source>
        <dbReference type="SAM" id="Phobius"/>
    </source>
</evidence>
<evidence type="ECO:0000313" key="3">
    <source>
        <dbReference type="Proteomes" id="UP001307849"/>
    </source>
</evidence>
<keyword evidence="1" id="KW-1133">Transmembrane helix</keyword>
<proteinExistence type="predicted"/>
<protein>
    <recommendedName>
        <fullName evidence="4">F-box domain-containing protein</fullName>
    </recommendedName>
</protein>
<reference evidence="2 3" key="1">
    <citation type="submission" date="2019-10" db="EMBL/GenBank/DDBJ databases">
        <authorList>
            <person name="Palmer J.M."/>
        </authorList>
    </citation>
    <scope>NUCLEOTIDE SEQUENCE [LARGE SCALE GENOMIC DNA]</scope>
    <source>
        <strain evidence="2 3">TWF506</strain>
    </source>
</reference>
<evidence type="ECO:0000313" key="2">
    <source>
        <dbReference type="EMBL" id="KAK6515205.1"/>
    </source>
</evidence>
<keyword evidence="1" id="KW-0472">Membrane</keyword>
<name>A0AAN8RY51_9PEZI</name>
<accession>A0AAN8RY51</accession>
<evidence type="ECO:0008006" key="4">
    <source>
        <dbReference type="Google" id="ProtNLM"/>
    </source>
</evidence>
<gene>
    <name evidence="2" type="ORF">TWF506_007549</name>
</gene>
<dbReference type="AlphaFoldDB" id="A0AAN8RY51"/>
<keyword evidence="1" id="KW-0812">Transmembrane</keyword>
<feature type="transmembrane region" description="Helical" evidence="1">
    <location>
        <begin position="281"/>
        <end position="301"/>
    </location>
</feature>